<dbReference type="Proteomes" id="UP001066276">
    <property type="component" value="Chromosome 2_2"/>
</dbReference>
<organism evidence="2 3">
    <name type="scientific">Pleurodeles waltl</name>
    <name type="common">Iberian ribbed newt</name>
    <dbReference type="NCBI Taxonomy" id="8319"/>
    <lineage>
        <taxon>Eukaryota</taxon>
        <taxon>Metazoa</taxon>
        <taxon>Chordata</taxon>
        <taxon>Craniata</taxon>
        <taxon>Vertebrata</taxon>
        <taxon>Euteleostomi</taxon>
        <taxon>Amphibia</taxon>
        <taxon>Batrachia</taxon>
        <taxon>Caudata</taxon>
        <taxon>Salamandroidea</taxon>
        <taxon>Salamandridae</taxon>
        <taxon>Pleurodelinae</taxon>
        <taxon>Pleurodeles</taxon>
    </lineage>
</organism>
<name>A0AAV7UY77_PLEWA</name>
<feature type="coiled-coil region" evidence="1">
    <location>
        <begin position="39"/>
        <end position="101"/>
    </location>
</feature>
<keyword evidence="3" id="KW-1185">Reference proteome</keyword>
<dbReference type="SUPFAM" id="SSF57997">
    <property type="entry name" value="Tropomyosin"/>
    <property type="match status" value="1"/>
</dbReference>
<proteinExistence type="predicted"/>
<evidence type="ECO:0000313" key="3">
    <source>
        <dbReference type="Proteomes" id="UP001066276"/>
    </source>
</evidence>
<accession>A0AAV7UY77</accession>
<dbReference type="AlphaFoldDB" id="A0AAV7UY77"/>
<evidence type="ECO:0000313" key="2">
    <source>
        <dbReference type="EMBL" id="KAJ1192968.1"/>
    </source>
</evidence>
<comment type="caution">
    <text evidence="2">The sequence shown here is derived from an EMBL/GenBank/DDBJ whole genome shotgun (WGS) entry which is preliminary data.</text>
</comment>
<protein>
    <submittedName>
        <fullName evidence="2">Uncharacterized protein</fullName>
    </submittedName>
</protein>
<dbReference type="EMBL" id="JANPWB010000004">
    <property type="protein sequence ID" value="KAJ1192968.1"/>
    <property type="molecule type" value="Genomic_DNA"/>
</dbReference>
<keyword evidence="1" id="KW-0175">Coiled coil</keyword>
<dbReference type="PANTHER" id="PTHR11505">
    <property type="entry name" value="L1 TRANSPOSABLE ELEMENT-RELATED"/>
    <property type="match status" value="1"/>
</dbReference>
<reference evidence="2" key="1">
    <citation type="journal article" date="2022" name="bioRxiv">
        <title>Sequencing and chromosome-scale assembly of the giantPleurodeles waltlgenome.</title>
        <authorList>
            <person name="Brown T."/>
            <person name="Elewa A."/>
            <person name="Iarovenko S."/>
            <person name="Subramanian E."/>
            <person name="Araus A.J."/>
            <person name="Petzold A."/>
            <person name="Susuki M."/>
            <person name="Suzuki K.-i.T."/>
            <person name="Hayashi T."/>
            <person name="Toyoda A."/>
            <person name="Oliveira C."/>
            <person name="Osipova E."/>
            <person name="Leigh N.D."/>
            <person name="Simon A."/>
            <person name="Yun M.H."/>
        </authorList>
    </citation>
    <scope>NUCLEOTIDE SEQUENCE</scope>
    <source>
        <strain evidence="2">20211129_DDA</strain>
        <tissue evidence="2">Liver</tissue>
    </source>
</reference>
<sequence length="187" mass="21309">MNDLEASTSGLKGWDLVQETLSHQSQETEDCFEISEAGQNRIQRTCSNLEGKIENVTQRTLDLEVGLQSLQSAMQENSQEVSLLKSKLERLENNARRNNVRILGVKEGLEGSDIKTFVISLLKNSFPPEGWITWKQKYSEYIGIHLNNIQGERVPKDLSKFPFILSEREATEFGLKIWHPTSVRGIF</sequence>
<dbReference type="InterPro" id="IPR004244">
    <property type="entry name" value="Transposase_22"/>
</dbReference>
<gene>
    <name evidence="2" type="ORF">NDU88_002274</name>
</gene>
<evidence type="ECO:0000256" key="1">
    <source>
        <dbReference type="SAM" id="Coils"/>
    </source>
</evidence>